<gene>
    <name evidence="2" type="ORF">RZN05_02485</name>
</gene>
<dbReference type="Proteomes" id="UP001273531">
    <property type="component" value="Unassembled WGS sequence"/>
</dbReference>
<reference evidence="2 3" key="1">
    <citation type="submission" date="2023-10" db="EMBL/GenBank/DDBJ databases">
        <title>Sphingomonas sp. HF-S4 16S ribosomal RNA gene Genome sequencing and assembly.</title>
        <authorList>
            <person name="Lee H."/>
        </authorList>
    </citation>
    <scope>NUCLEOTIDE SEQUENCE [LARGE SCALE GENOMIC DNA]</scope>
    <source>
        <strain evidence="2 3">HF-S4</strain>
    </source>
</reference>
<sequence length="206" mass="21200">MANAQAKTGASGWVAAAIVLGLLFAIGMCSSRSTDKTAQSFASPTLTNQIETMPVPAPAPIAALSLASVRKGRQHLTMVLGAEGLSGAMIYSQNCYDALSRNFSWVRLDLCGGFDMLAVAAVDTAATEGLTGEVAYFGSEAAAGRYLALATKAGQEAGEADLRLEALQARARAVAPKPTPSPSLDLDEELAPEGEPAVDNAVVEDV</sequence>
<name>A0ABU3Y357_9SPHN</name>
<evidence type="ECO:0008006" key="4">
    <source>
        <dbReference type="Google" id="ProtNLM"/>
    </source>
</evidence>
<evidence type="ECO:0000313" key="2">
    <source>
        <dbReference type="EMBL" id="MDV3455837.1"/>
    </source>
</evidence>
<protein>
    <recommendedName>
        <fullName evidence="4">Lipoprotein</fullName>
    </recommendedName>
</protein>
<comment type="caution">
    <text evidence="2">The sequence shown here is derived from an EMBL/GenBank/DDBJ whole genome shotgun (WGS) entry which is preliminary data.</text>
</comment>
<evidence type="ECO:0000313" key="3">
    <source>
        <dbReference type="Proteomes" id="UP001273531"/>
    </source>
</evidence>
<dbReference type="EMBL" id="JAWJEJ010000001">
    <property type="protein sequence ID" value="MDV3455837.1"/>
    <property type="molecule type" value="Genomic_DNA"/>
</dbReference>
<organism evidence="2 3">
    <name type="scientific">Sphingomonas agrestis</name>
    <dbReference type="NCBI Taxonomy" id="3080540"/>
    <lineage>
        <taxon>Bacteria</taxon>
        <taxon>Pseudomonadati</taxon>
        <taxon>Pseudomonadota</taxon>
        <taxon>Alphaproteobacteria</taxon>
        <taxon>Sphingomonadales</taxon>
        <taxon>Sphingomonadaceae</taxon>
        <taxon>Sphingomonas</taxon>
    </lineage>
</organism>
<evidence type="ECO:0000256" key="1">
    <source>
        <dbReference type="SAM" id="MobiDB-lite"/>
    </source>
</evidence>
<accession>A0ABU3Y357</accession>
<dbReference type="RefSeq" id="WP_317225042.1">
    <property type="nucleotide sequence ID" value="NZ_JAWJEJ010000001.1"/>
</dbReference>
<keyword evidence="3" id="KW-1185">Reference proteome</keyword>
<proteinExistence type="predicted"/>
<feature type="region of interest" description="Disordered" evidence="1">
    <location>
        <begin position="173"/>
        <end position="206"/>
    </location>
</feature>